<protein>
    <submittedName>
        <fullName evidence="2">Uncharacterized protein</fullName>
    </submittedName>
</protein>
<comment type="caution">
    <text evidence="2">The sequence shown here is derived from an EMBL/GenBank/DDBJ whole genome shotgun (WGS) entry which is preliminary data.</text>
</comment>
<feature type="transmembrane region" description="Helical" evidence="1">
    <location>
        <begin position="12"/>
        <end position="32"/>
    </location>
</feature>
<sequence>MVLIVIVNIPGLLSVVGSVFLGAIGYAAFWNLQRRYRPNQPLPNKPEVFVPTVVRYGRRRVVEAWLDELMRQEGDAEDVALGQAVLIQLRAGGGAAIEANEALVQLHDVNAIEHLPPQPDQVPVLPNPLLHAGNNFDPSDHDEQPALLNLEEHVGEGNEEVAVQIEMNLVGNEDFGPVIGVGGEPAPPPVVRHNIRRNAKDAAIVRLRQFCGR</sequence>
<dbReference type="Proteomes" id="UP000708208">
    <property type="component" value="Unassembled WGS sequence"/>
</dbReference>
<evidence type="ECO:0000313" key="3">
    <source>
        <dbReference type="Proteomes" id="UP000708208"/>
    </source>
</evidence>
<keyword evidence="1" id="KW-0472">Membrane</keyword>
<keyword evidence="1" id="KW-1133">Transmembrane helix</keyword>
<name>A0A8J2P5R1_9HEXA</name>
<organism evidence="2 3">
    <name type="scientific">Allacma fusca</name>
    <dbReference type="NCBI Taxonomy" id="39272"/>
    <lineage>
        <taxon>Eukaryota</taxon>
        <taxon>Metazoa</taxon>
        <taxon>Ecdysozoa</taxon>
        <taxon>Arthropoda</taxon>
        <taxon>Hexapoda</taxon>
        <taxon>Collembola</taxon>
        <taxon>Symphypleona</taxon>
        <taxon>Sminthuridae</taxon>
        <taxon>Allacma</taxon>
    </lineage>
</organism>
<evidence type="ECO:0000256" key="1">
    <source>
        <dbReference type="SAM" id="Phobius"/>
    </source>
</evidence>
<keyword evidence="1" id="KW-0812">Transmembrane</keyword>
<reference evidence="2" key="1">
    <citation type="submission" date="2021-06" db="EMBL/GenBank/DDBJ databases">
        <authorList>
            <person name="Hodson N. C."/>
            <person name="Mongue J. A."/>
            <person name="Jaron S. K."/>
        </authorList>
    </citation>
    <scope>NUCLEOTIDE SEQUENCE</scope>
</reference>
<gene>
    <name evidence="2" type="ORF">AFUS01_LOCUS15613</name>
</gene>
<accession>A0A8J2P5R1</accession>
<proteinExistence type="predicted"/>
<keyword evidence="3" id="KW-1185">Reference proteome</keyword>
<dbReference type="AlphaFoldDB" id="A0A8J2P5R1"/>
<dbReference type="EMBL" id="CAJVCH010139062">
    <property type="protein sequence ID" value="CAG7726722.1"/>
    <property type="molecule type" value="Genomic_DNA"/>
</dbReference>
<evidence type="ECO:0000313" key="2">
    <source>
        <dbReference type="EMBL" id="CAG7726722.1"/>
    </source>
</evidence>